<proteinExistence type="predicted"/>
<evidence type="ECO:0000313" key="2">
    <source>
        <dbReference type="Proteomes" id="UP000298429"/>
    </source>
</evidence>
<dbReference type="Proteomes" id="UP000298429">
    <property type="component" value="Unassembled WGS sequence"/>
</dbReference>
<gene>
    <name evidence="1" type="ORF">EHQ76_04485</name>
</gene>
<evidence type="ECO:0000313" key="1">
    <source>
        <dbReference type="EMBL" id="TGM07260.1"/>
    </source>
</evidence>
<comment type="caution">
    <text evidence="1">The sequence shown here is derived from an EMBL/GenBank/DDBJ whole genome shotgun (WGS) entry which is preliminary data.</text>
</comment>
<dbReference type="PROSITE" id="PS51257">
    <property type="entry name" value="PROKAR_LIPOPROTEIN"/>
    <property type="match status" value="1"/>
</dbReference>
<evidence type="ECO:0008006" key="3">
    <source>
        <dbReference type="Google" id="ProtNLM"/>
    </source>
</evidence>
<name>A0A5F2BSQ6_9LEPT</name>
<protein>
    <recommendedName>
        <fullName evidence="3">Lipoprotein</fullName>
    </recommendedName>
</protein>
<dbReference type="EMBL" id="RQGN01000023">
    <property type="protein sequence ID" value="TGM07260.1"/>
    <property type="molecule type" value="Genomic_DNA"/>
</dbReference>
<sequence>MEFRSGIVCVIFCLLMMGCENIPLQNPYSQPPKPDFDLKDSLIFLVLGSASNSRTTTPFRCTGNGELQSSFATCYVPGTGNQIFDVNANALINTTTVSVGTDLRCKCSDREIVDGFSWYVYNDTTAASGRILGAVASSYLTKTYPETLTGYPAGIKFVCMPSFCRSANATYQIIESVP</sequence>
<reference evidence="1 2" key="1">
    <citation type="journal article" date="2019" name="PLoS Negl. Trop. Dis.">
        <title>Revisiting the worldwide diversity of Leptospira species in the environment.</title>
        <authorList>
            <person name="Vincent A.T."/>
            <person name="Schiettekatte O."/>
            <person name="Bourhy P."/>
            <person name="Veyrier F.J."/>
            <person name="Picardeau M."/>
        </authorList>
    </citation>
    <scope>NUCLEOTIDE SEQUENCE [LARGE SCALE GENOMIC DNA]</scope>
    <source>
        <strain evidence="1 2">201702444</strain>
    </source>
</reference>
<organism evidence="1 2">
    <name type="scientific">Leptospira barantonii</name>
    <dbReference type="NCBI Taxonomy" id="2023184"/>
    <lineage>
        <taxon>Bacteria</taxon>
        <taxon>Pseudomonadati</taxon>
        <taxon>Spirochaetota</taxon>
        <taxon>Spirochaetia</taxon>
        <taxon>Leptospirales</taxon>
        <taxon>Leptospiraceae</taxon>
        <taxon>Leptospira</taxon>
    </lineage>
</organism>
<dbReference type="OrthoDB" id="332735at2"/>
<dbReference type="AlphaFoldDB" id="A0A5F2BSQ6"/>
<accession>A0A5F2BSQ6</accession>
<dbReference type="RefSeq" id="WP_135669911.1">
    <property type="nucleotide sequence ID" value="NZ_RQGN01000023.1"/>
</dbReference>